<organism evidence="2 3">
    <name type="scientific">Wallemia hederae</name>
    <dbReference type="NCBI Taxonomy" id="1540922"/>
    <lineage>
        <taxon>Eukaryota</taxon>
        <taxon>Fungi</taxon>
        <taxon>Dikarya</taxon>
        <taxon>Basidiomycota</taxon>
        <taxon>Wallemiomycotina</taxon>
        <taxon>Wallemiomycetes</taxon>
        <taxon>Wallemiales</taxon>
        <taxon>Wallemiaceae</taxon>
        <taxon>Wallemia</taxon>
    </lineage>
</organism>
<dbReference type="PANTHER" id="PTHR28062">
    <property type="entry name" value="K+-H+ EXCHANGE-LIKE PROTEIN"/>
    <property type="match status" value="1"/>
</dbReference>
<dbReference type="InterPro" id="IPR018786">
    <property type="entry name" value="Mit_KHE1"/>
</dbReference>
<proteinExistence type="predicted"/>
<dbReference type="AlphaFoldDB" id="A0A4T0FEH5"/>
<evidence type="ECO:0000313" key="2">
    <source>
        <dbReference type="EMBL" id="TIA85645.1"/>
    </source>
</evidence>
<dbReference type="OrthoDB" id="5562676at2759"/>
<sequence>MSISKLRLVALPLRASKNPPITLLSQPPDVALQANVLTKAVNWCDQQWNKLSEAADGHWKKRVWNGGETIMDRVPYQEWALKHIEPAQGPAPNSTHKLDVLYPKSVISDVELLSNLKECFVARAARHRRSMWIALAIAPFTLPVAIIPIVPNLPLFYVLWRAWSHWRAQRGAAYLGQLHANNQIEPRASEELDKFFQTHQNPTAKDINVLSKILKLPPQATLEGHRAVKQINSKKQQ</sequence>
<dbReference type="GO" id="GO:0005743">
    <property type="term" value="C:mitochondrial inner membrane"/>
    <property type="evidence" value="ECO:0007669"/>
    <property type="project" value="TreeGrafter"/>
</dbReference>
<comment type="caution">
    <text evidence="2">The sequence shown here is derived from an EMBL/GenBank/DDBJ whole genome shotgun (WGS) entry which is preliminary data.</text>
</comment>
<reference evidence="2 3" key="1">
    <citation type="submission" date="2019-03" db="EMBL/GenBank/DDBJ databases">
        <title>Sequencing 23 genomes of Wallemia ichthyophaga.</title>
        <authorList>
            <person name="Gostincar C."/>
        </authorList>
    </citation>
    <scope>NUCLEOTIDE SEQUENCE [LARGE SCALE GENOMIC DNA]</scope>
    <source>
        <strain evidence="2 3">EXF-5753</strain>
    </source>
</reference>
<gene>
    <name evidence="2" type="ORF">E3P99_03934</name>
</gene>
<evidence type="ECO:0000256" key="1">
    <source>
        <dbReference type="SAM" id="Phobius"/>
    </source>
</evidence>
<feature type="transmembrane region" description="Helical" evidence="1">
    <location>
        <begin position="132"/>
        <end position="160"/>
    </location>
</feature>
<protein>
    <submittedName>
        <fullName evidence="2">Uncharacterized protein</fullName>
    </submittedName>
</protein>
<keyword evidence="1" id="KW-0812">Transmembrane</keyword>
<dbReference type="PANTHER" id="PTHR28062:SF1">
    <property type="entry name" value="TRANSMEMBRANE PROTEIN"/>
    <property type="match status" value="1"/>
</dbReference>
<dbReference type="GO" id="GO:0006813">
    <property type="term" value="P:potassium ion transport"/>
    <property type="evidence" value="ECO:0007669"/>
    <property type="project" value="TreeGrafter"/>
</dbReference>
<name>A0A4T0FEH5_9BASI</name>
<dbReference type="Pfam" id="PF10173">
    <property type="entry name" value="Mit_KHE1"/>
    <property type="match status" value="1"/>
</dbReference>
<evidence type="ECO:0000313" key="3">
    <source>
        <dbReference type="Proteomes" id="UP000310189"/>
    </source>
</evidence>
<dbReference type="Proteomes" id="UP000310189">
    <property type="component" value="Unassembled WGS sequence"/>
</dbReference>
<dbReference type="GO" id="GO:1902600">
    <property type="term" value="P:proton transmembrane transport"/>
    <property type="evidence" value="ECO:0007669"/>
    <property type="project" value="TreeGrafter"/>
</dbReference>
<keyword evidence="1" id="KW-1133">Transmembrane helix</keyword>
<accession>A0A4T0FEH5</accession>
<dbReference type="EMBL" id="SPNW01000103">
    <property type="protein sequence ID" value="TIA85645.1"/>
    <property type="molecule type" value="Genomic_DNA"/>
</dbReference>
<keyword evidence="1" id="KW-0472">Membrane</keyword>
<keyword evidence="3" id="KW-1185">Reference proteome</keyword>